<evidence type="ECO:0000256" key="1">
    <source>
        <dbReference type="ARBA" id="ARBA00004377"/>
    </source>
</evidence>
<dbReference type="OrthoDB" id="5732776at2"/>
<evidence type="ECO:0000256" key="8">
    <source>
        <dbReference type="ARBA" id="ARBA00023136"/>
    </source>
</evidence>
<dbReference type="Pfam" id="PF12019">
    <property type="entry name" value="GspH"/>
    <property type="match status" value="1"/>
</dbReference>
<dbReference type="InterPro" id="IPR045584">
    <property type="entry name" value="Pilin-like"/>
</dbReference>
<dbReference type="GO" id="GO:0005886">
    <property type="term" value="C:plasma membrane"/>
    <property type="evidence" value="ECO:0007669"/>
    <property type="project" value="UniProtKB-SubCell"/>
</dbReference>
<proteinExistence type="inferred from homology"/>
<name>A0A1H0RAD9_PSERE</name>
<dbReference type="EMBL" id="VZPS01000016">
    <property type="protein sequence ID" value="KAB0483431.1"/>
    <property type="molecule type" value="Genomic_DNA"/>
</dbReference>
<evidence type="ECO:0000259" key="11">
    <source>
        <dbReference type="Pfam" id="PF12019"/>
    </source>
</evidence>
<feature type="domain" description="General secretion pathway GspH" evidence="11">
    <location>
        <begin position="41"/>
        <end position="156"/>
    </location>
</feature>
<evidence type="ECO:0000256" key="3">
    <source>
        <dbReference type="ARBA" id="ARBA00022475"/>
    </source>
</evidence>
<evidence type="ECO:0000313" key="13">
    <source>
        <dbReference type="EMBL" id="OLU00567.1"/>
    </source>
</evidence>
<accession>A0A1H0RAD9</accession>
<dbReference type="InterPro" id="IPR022346">
    <property type="entry name" value="T2SS_GspH"/>
</dbReference>
<evidence type="ECO:0000256" key="10">
    <source>
        <dbReference type="ARBA" id="ARBA00030775"/>
    </source>
</evidence>
<comment type="subcellular location">
    <subcellularLocation>
        <location evidence="1">Cell inner membrane</location>
        <topology evidence="1">Single-pass membrane protein</topology>
    </subcellularLocation>
</comment>
<evidence type="ECO:0000313" key="12">
    <source>
        <dbReference type="EMBL" id="KAB0483431.1"/>
    </source>
</evidence>
<organism evidence="14 16">
    <name type="scientific">Pseudomonas reinekei</name>
    <dbReference type="NCBI Taxonomy" id="395598"/>
    <lineage>
        <taxon>Bacteria</taxon>
        <taxon>Pseudomonadati</taxon>
        <taxon>Pseudomonadota</taxon>
        <taxon>Gammaproteobacteria</taxon>
        <taxon>Pseudomonadales</taxon>
        <taxon>Pseudomonadaceae</taxon>
        <taxon>Pseudomonas</taxon>
    </lineage>
</organism>
<reference evidence="12 17" key="4">
    <citation type="submission" date="2019-09" db="EMBL/GenBank/DDBJ databases">
        <title>Draft genome sequences of 48 bacterial type strains from the CCUG.</title>
        <authorList>
            <person name="Tunovic T."/>
            <person name="Pineiro-Iglesias B."/>
            <person name="Unosson C."/>
            <person name="Inganas E."/>
            <person name="Ohlen M."/>
            <person name="Cardew S."/>
            <person name="Jensie-Markopoulos S."/>
            <person name="Salva-Serra F."/>
            <person name="Jaen-Luchoro D."/>
            <person name="Karlsson R."/>
            <person name="Svensson-Stadler L."/>
            <person name="Chun J."/>
            <person name="Moore E."/>
        </authorList>
    </citation>
    <scope>NUCLEOTIDE SEQUENCE [LARGE SCALE GENOMIC DNA]</scope>
    <source>
        <strain evidence="12 17">CCUG 53116</strain>
    </source>
</reference>
<dbReference type="SUPFAM" id="SSF54523">
    <property type="entry name" value="Pili subunits"/>
    <property type="match status" value="1"/>
</dbReference>
<evidence type="ECO:0000256" key="7">
    <source>
        <dbReference type="ARBA" id="ARBA00022989"/>
    </source>
</evidence>
<dbReference type="Proteomes" id="UP000186756">
    <property type="component" value="Unassembled WGS sequence"/>
</dbReference>
<evidence type="ECO:0000256" key="6">
    <source>
        <dbReference type="ARBA" id="ARBA00022692"/>
    </source>
</evidence>
<sequence>MRQQGFSVVELLMGLTIVGIVLHLVSPAFAAVTQSNLREQAAESLYSGIRTARTEAIARHQSVMIHAINGDWGQGWRIIVDISGKGQKDPGNPLLAERQSGTRVPIVGNRPVSTFVRFSSLGEPQFARGEFQAGTLHVCAAREPVSQYQVVLAPTGRVSLRSVKAEQALCAEGKTLKAGSARAVL</sequence>
<dbReference type="Proteomes" id="UP000460142">
    <property type="component" value="Unassembled WGS sequence"/>
</dbReference>
<gene>
    <name evidence="13" type="ORF">BVK86_21800</name>
    <name evidence="12" type="ORF">F7R15_21505</name>
    <name evidence="14" type="ORF">SAMN04490202_3507</name>
</gene>
<evidence type="ECO:0000313" key="14">
    <source>
        <dbReference type="EMBL" id="SDP26405.1"/>
    </source>
</evidence>
<dbReference type="EMBL" id="MSTQ01000015">
    <property type="protein sequence ID" value="OLU00567.1"/>
    <property type="molecule type" value="Genomic_DNA"/>
</dbReference>
<keyword evidence="3" id="KW-1003">Cell membrane</keyword>
<keyword evidence="6" id="KW-0812">Transmembrane</keyword>
<protein>
    <recommendedName>
        <fullName evidence="2">Type II secretion system protein H</fullName>
    </recommendedName>
    <alternativeName>
        <fullName evidence="10">General secretion pathway protein H</fullName>
    </alternativeName>
</protein>
<reference evidence="13" key="3">
    <citation type="submission" date="2017-01" db="EMBL/GenBank/DDBJ databases">
        <authorList>
            <person name="Mah S.A."/>
            <person name="Swanson W.J."/>
            <person name="Moy G.W."/>
            <person name="Vacquier V.D."/>
        </authorList>
    </citation>
    <scope>NUCLEOTIDE SEQUENCE [LARGE SCALE GENOMIC DNA]</scope>
    <source>
        <strain evidence="13">MT1</strain>
    </source>
</reference>
<keyword evidence="5" id="KW-0997">Cell inner membrane</keyword>
<dbReference type="Pfam" id="PF07963">
    <property type="entry name" value="N_methyl"/>
    <property type="match status" value="1"/>
</dbReference>
<dbReference type="GO" id="GO:0015628">
    <property type="term" value="P:protein secretion by the type II secretion system"/>
    <property type="evidence" value="ECO:0007669"/>
    <property type="project" value="InterPro"/>
</dbReference>
<evidence type="ECO:0000313" key="15">
    <source>
        <dbReference type="Proteomes" id="UP000186756"/>
    </source>
</evidence>
<evidence type="ECO:0000313" key="17">
    <source>
        <dbReference type="Proteomes" id="UP000460142"/>
    </source>
</evidence>
<dbReference type="Proteomes" id="UP000198549">
    <property type="component" value="Chromosome I"/>
</dbReference>
<reference evidence="15" key="2">
    <citation type="submission" date="2017-01" db="EMBL/GenBank/DDBJ databases">
        <authorList>
            <person name="Poblete-Castro I."/>
        </authorList>
    </citation>
    <scope>NUCLEOTIDE SEQUENCE [LARGE SCALE GENOMIC DNA]</scope>
    <source>
        <strain evidence="15">DSM 18361 / CCUG 53116 / MT1</strain>
    </source>
</reference>
<dbReference type="AlphaFoldDB" id="A0A1H0RAD9"/>
<evidence type="ECO:0000256" key="4">
    <source>
        <dbReference type="ARBA" id="ARBA00022481"/>
    </source>
</evidence>
<comment type="similarity">
    <text evidence="9">Belongs to the GSP H family.</text>
</comment>
<dbReference type="GO" id="GO:0015627">
    <property type="term" value="C:type II protein secretion system complex"/>
    <property type="evidence" value="ECO:0007669"/>
    <property type="project" value="InterPro"/>
</dbReference>
<dbReference type="InterPro" id="IPR012902">
    <property type="entry name" value="N_methyl_site"/>
</dbReference>
<keyword evidence="15" id="KW-1185">Reference proteome</keyword>
<evidence type="ECO:0000256" key="2">
    <source>
        <dbReference type="ARBA" id="ARBA00021549"/>
    </source>
</evidence>
<dbReference type="NCBIfam" id="TIGR02532">
    <property type="entry name" value="IV_pilin_GFxxxE"/>
    <property type="match status" value="1"/>
</dbReference>
<evidence type="ECO:0000256" key="5">
    <source>
        <dbReference type="ARBA" id="ARBA00022519"/>
    </source>
</evidence>
<reference evidence="14 16" key="1">
    <citation type="submission" date="2016-10" db="EMBL/GenBank/DDBJ databases">
        <authorList>
            <person name="de Groot N.N."/>
        </authorList>
    </citation>
    <scope>NUCLEOTIDE SEQUENCE [LARGE SCALE GENOMIC DNA]</scope>
    <source>
        <strain evidence="14 16">BS3776</strain>
    </source>
</reference>
<dbReference type="RefSeq" id="WP_075948402.1">
    <property type="nucleotide sequence ID" value="NZ_LT629709.1"/>
</dbReference>
<dbReference type="EMBL" id="LT629709">
    <property type="protein sequence ID" value="SDP26405.1"/>
    <property type="molecule type" value="Genomic_DNA"/>
</dbReference>
<keyword evidence="7" id="KW-1133">Transmembrane helix</keyword>
<evidence type="ECO:0000256" key="9">
    <source>
        <dbReference type="ARBA" id="ARBA00025772"/>
    </source>
</evidence>
<keyword evidence="8" id="KW-0472">Membrane</keyword>
<dbReference type="Gene3D" id="3.55.40.10">
    <property type="entry name" value="minor pseudopilin epsh domain"/>
    <property type="match status" value="1"/>
</dbReference>
<evidence type="ECO:0000313" key="16">
    <source>
        <dbReference type="Proteomes" id="UP000198549"/>
    </source>
</evidence>
<keyword evidence="4" id="KW-0488">Methylation</keyword>